<dbReference type="EMBL" id="CATOUU010001155">
    <property type="protein sequence ID" value="CAI9974879.1"/>
    <property type="molecule type" value="Genomic_DNA"/>
</dbReference>
<dbReference type="Proteomes" id="UP001642409">
    <property type="component" value="Unassembled WGS sequence"/>
</dbReference>
<name>A0AA86RAJ6_9EUKA</name>
<comment type="caution">
    <text evidence="1">The sequence shown here is derived from an EMBL/GenBank/DDBJ whole genome shotgun (WGS) entry which is preliminary data.</text>
</comment>
<gene>
    <name evidence="2" type="ORF">HINF_LOCUS38033</name>
    <name evidence="1" type="ORF">HINF_LOCUS62524</name>
</gene>
<evidence type="ECO:0000313" key="3">
    <source>
        <dbReference type="Proteomes" id="UP001642409"/>
    </source>
</evidence>
<evidence type="ECO:0000313" key="1">
    <source>
        <dbReference type="EMBL" id="CAI9974879.1"/>
    </source>
</evidence>
<organism evidence="1">
    <name type="scientific">Hexamita inflata</name>
    <dbReference type="NCBI Taxonomy" id="28002"/>
    <lineage>
        <taxon>Eukaryota</taxon>
        <taxon>Metamonada</taxon>
        <taxon>Diplomonadida</taxon>
        <taxon>Hexamitidae</taxon>
        <taxon>Hexamitinae</taxon>
        <taxon>Hexamita</taxon>
    </lineage>
</organism>
<accession>A0AA86RAJ6</accession>
<reference evidence="2 3" key="2">
    <citation type="submission" date="2024-07" db="EMBL/GenBank/DDBJ databases">
        <authorList>
            <person name="Akdeniz Z."/>
        </authorList>
    </citation>
    <scope>NUCLEOTIDE SEQUENCE [LARGE SCALE GENOMIC DNA]</scope>
</reference>
<reference evidence="1" key="1">
    <citation type="submission" date="2023-06" db="EMBL/GenBank/DDBJ databases">
        <authorList>
            <person name="Kurt Z."/>
        </authorList>
    </citation>
    <scope>NUCLEOTIDE SEQUENCE</scope>
</reference>
<protein>
    <submittedName>
        <fullName evidence="2">Hypothetical_protein</fullName>
    </submittedName>
</protein>
<evidence type="ECO:0000313" key="2">
    <source>
        <dbReference type="EMBL" id="CAL6039805.1"/>
    </source>
</evidence>
<dbReference type="AlphaFoldDB" id="A0AA86RAJ6"/>
<keyword evidence="3" id="KW-1185">Reference proteome</keyword>
<sequence>MLMSQALRQILTEIGIQVTETASDQDLCLQIDQISNIQKRQLKFWDRVSVLCQLSKQQVFTFYSSVYRPNIYTDKLNENDRAAIDEYIRQNLVVIQEASIYETAIQVMNSYFKDRGISLLDIQQYIYLNKSVIPNPSKLLTCALKQVLKEDGHQVETATDKEIYLLVNQITLQQKKHVKFWDRVSVLCEKSKSQTRNWYQKIIHNKKYYKLNDNDKAVIDQHIRQNKIVNINDTVLQIINICFQNRNINMFDVQKYIQKLCNFKAINPKNLAKSNKLKANFDQTHFKLLQALKQILKEVGYQVETASDKELCYHVDQMPQSQKIQYNFWERVSVVCQKSKDQAYGQYSRFKQHIFTDKLNDEDKTAINEYMQQNREIFCDQIVDIMLKTVLKDKNVSLCEVQKYVQLQRQKQFESGLINPQTTQNVLRNQTSLLQLQHQTYNQLSGQSNINDQTNNLIGQIATKSTGNHEYRIKQLSLALKQILREDGYLAETASVNELCLLVDQMPQNDKILLNFWDRVSVLCQQPKETVKKFYYTTYKSTYHQLFSVLGVVSKIESVVRQLQFLQIKLIPDTQDLRQNRFHIPHTDLKCEAKKQRKNEQISNFDFLIMLQIKILSLKRYGGYYSVSYKNLSNNFPCVFEDEFQWSWQLGSWRFHFFQKLNHVWHLSLPGHYDVFTCFLTLPDYTAVQNMLLVWQCYNSLIYMQLEYYQNQYLK</sequence>
<dbReference type="EMBL" id="CAXDID020000143">
    <property type="protein sequence ID" value="CAL6039805.1"/>
    <property type="molecule type" value="Genomic_DNA"/>
</dbReference>
<proteinExistence type="predicted"/>